<dbReference type="InterPro" id="IPR011701">
    <property type="entry name" value="MFS"/>
</dbReference>
<evidence type="ECO:0000313" key="8">
    <source>
        <dbReference type="EMBL" id="KAK0530193.1"/>
    </source>
</evidence>
<dbReference type="Gene3D" id="1.20.1720.10">
    <property type="entry name" value="Multidrug resistance protein D"/>
    <property type="match status" value="2"/>
</dbReference>
<reference evidence="8" key="1">
    <citation type="journal article" date="2023" name="PhytoFront">
        <title>Draft Genome Resources of Seven Strains of Tilletia horrida, Causal Agent of Kernel Smut of Rice.</title>
        <authorList>
            <person name="Khanal S."/>
            <person name="Antony Babu S."/>
            <person name="Zhou X.G."/>
        </authorList>
    </citation>
    <scope>NUCLEOTIDE SEQUENCE</scope>
    <source>
        <strain evidence="8">TX3</strain>
    </source>
</reference>
<feature type="transmembrane region" description="Helical" evidence="6">
    <location>
        <begin position="59"/>
        <end position="80"/>
    </location>
</feature>
<organism evidence="8 9">
    <name type="scientific">Tilletia horrida</name>
    <dbReference type="NCBI Taxonomy" id="155126"/>
    <lineage>
        <taxon>Eukaryota</taxon>
        <taxon>Fungi</taxon>
        <taxon>Dikarya</taxon>
        <taxon>Basidiomycota</taxon>
        <taxon>Ustilaginomycotina</taxon>
        <taxon>Exobasidiomycetes</taxon>
        <taxon>Tilletiales</taxon>
        <taxon>Tilletiaceae</taxon>
        <taxon>Tilletia</taxon>
    </lineage>
</organism>
<dbReference type="PANTHER" id="PTHR23502:SF185">
    <property type="entry name" value="MAJOR FACILITATOR SUPERFAMILY (MFS) PROFILE DOMAIN-CONTAINING PROTEIN"/>
    <property type="match status" value="1"/>
</dbReference>
<feature type="transmembrane region" description="Helical" evidence="6">
    <location>
        <begin position="395"/>
        <end position="415"/>
    </location>
</feature>
<keyword evidence="9" id="KW-1185">Reference proteome</keyword>
<feature type="transmembrane region" description="Helical" evidence="6">
    <location>
        <begin position="491"/>
        <end position="512"/>
    </location>
</feature>
<feature type="transmembrane region" description="Helical" evidence="6">
    <location>
        <begin position="20"/>
        <end position="39"/>
    </location>
</feature>
<sequence length="526" mass="56208">MDAYAHALHSDPKHPHNLPAWRKLAMLLTLSAMAFVSNLEAAAHLTAMPLVARSLRCTIAQAANAIGAGIIGLGTGPLLWNPLSTAVGRRPVYLISWTLFLPFIAYCALSPNLSNFLAARFMAGFCSSAAQTIPAASIAEVWSPKSRGTAIAAWTLAVITGPLIAPLVCAAIISRPASWRWMYWACLIMACAVLLAALLFIPETLYTAARDSSAEDEATATDGNLVLFAEARDGQEGGAGSPLSFEKKGGEAAERRRTADVARARSDGESDVATVEHGVHLGAGGRVGAAYLPWREPARFFKTVIRPFRQALYLPILITCVWSAWIFTISVGTTVVTPQIFERPPFNYTPVSVGLLFLASIMGAILGKLAGGRAADWTIAHFTRRSKSGRREPELRLPALVLPTCAVLVGTILYGDGLQRAESWVEAIVGTGIFYFGTSAIQGIAQTYCVECDLKEAASTIPLYNFIKCVFGFAAPFFIPEWGFRGLRIAYVVQGVTSAGAGAVIITGLLIAGRQIRRAQGLPVLA</sequence>
<feature type="transmembrane region" description="Helical" evidence="6">
    <location>
        <begin position="351"/>
        <end position="374"/>
    </location>
</feature>
<feature type="transmembrane region" description="Helical" evidence="6">
    <location>
        <begin position="427"/>
        <end position="449"/>
    </location>
</feature>
<dbReference type="Pfam" id="PF07690">
    <property type="entry name" value="MFS_1"/>
    <property type="match status" value="1"/>
</dbReference>
<dbReference type="AlphaFoldDB" id="A0AAN6GA41"/>
<keyword evidence="4 6" id="KW-0472">Membrane</keyword>
<feature type="transmembrane region" description="Helical" evidence="6">
    <location>
        <begin position="181"/>
        <end position="201"/>
    </location>
</feature>
<evidence type="ECO:0000313" key="9">
    <source>
        <dbReference type="Proteomes" id="UP001176521"/>
    </source>
</evidence>
<feature type="transmembrane region" description="Helical" evidence="6">
    <location>
        <begin position="311"/>
        <end position="331"/>
    </location>
</feature>
<comment type="caution">
    <text evidence="8">The sequence shown here is derived from an EMBL/GenBank/DDBJ whole genome shotgun (WGS) entry which is preliminary data.</text>
</comment>
<feature type="domain" description="Major facilitator superfamily (MFS) profile" evidence="7">
    <location>
        <begin position="26"/>
        <end position="526"/>
    </location>
</feature>
<name>A0AAN6GA41_9BASI</name>
<evidence type="ECO:0000256" key="6">
    <source>
        <dbReference type="SAM" id="Phobius"/>
    </source>
</evidence>
<accession>A0AAN6GA41</accession>
<evidence type="ECO:0000256" key="5">
    <source>
        <dbReference type="SAM" id="MobiDB-lite"/>
    </source>
</evidence>
<dbReference type="EMBL" id="JAPDMQ010000221">
    <property type="protein sequence ID" value="KAK0530193.1"/>
    <property type="molecule type" value="Genomic_DNA"/>
</dbReference>
<feature type="transmembrane region" description="Helical" evidence="6">
    <location>
        <begin position="92"/>
        <end position="111"/>
    </location>
</feature>
<dbReference type="InterPro" id="IPR036259">
    <property type="entry name" value="MFS_trans_sf"/>
</dbReference>
<keyword evidence="3 6" id="KW-1133">Transmembrane helix</keyword>
<feature type="transmembrane region" description="Helical" evidence="6">
    <location>
        <begin position="151"/>
        <end position="175"/>
    </location>
</feature>
<evidence type="ECO:0000259" key="7">
    <source>
        <dbReference type="PROSITE" id="PS50850"/>
    </source>
</evidence>
<proteinExistence type="predicted"/>
<evidence type="ECO:0000256" key="3">
    <source>
        <dbReference type="ARBA" id="ARBA00022989"/>
    </source>
</evidence>
<gene>
    <name evidence="8" type="ORF">OC842_004003</name>
</gene>
<comment type="subcellular location">
    <subcellularLocation>
        <location evidence="1">Membrane</location>
        <topology evidence="1">Multi-pass membrane protein</topology>
    </subcellularLocation>
</comment>
<dbReference type="SUPFAM" id="SSF103473">
    <property type="entry name" value="MFS general substrate transporter"/>
    <property type="match status" value="1"/>
</dbReference>
<keyword evidence="2 6" id="KW-0812">Transmembrane</keyword>
<dbReference type="GO" id="GO:0022857">
    <property type="term" value="F:transmembrane transporter activity"/>
    <property type="evidence" value="ECO:0007669"/>
    <property type="project" value="InterPro"/>
</dbReference>
<evidence type="ECO:0000256" key="1">
    <source>
        <dbReference type="ARBA" id="ARBA00004141"/>
    </source>
</evidence>
<feature type="transmembrane region" description="Helical" evidence="6">
    <location>
        <begin position="461"/>
        <end position="479"/>
    </location>
</feature>
<dbReference type="InterPro" id="IPR020846">
    <property type="entry name" value="MFS_dom"/>
</dbReference>
<feature type="compositionally biased region" description="Basic and acidic residues" evidence="5">
    <location>
        <begin position="245"/>
        <end position="263"/>
    </location>
</feature>
<dbReference type="GO" id="GO:0005886">
    <property type="term" value="C:plasma membrane"/>
    <property type="evidence" value="ECO:0007669"/>
    <property type="project" value="TreeGrafter"/>
</dbReference>
<evidence type="ECO:0000256" key="2">
    <source>
        <dbReference type="ARBA" id="ARBA00022692"/>
    </source>
</evidence>
<dbReference type="PROSITE" id="PS50850">
    <property type="entry name" value="MFS"/>
    <property type="match status" value="1"/>
</dbReference>
<feature type="region of interest" description="Disordered" evidence="5">
    <location>
        <begin position="234"/>
        <end position="263"/>
    </location>
</feature>
<dbReference type="Proteomes" id="UP001176521">
    <property type="component" value="Unassembled WGS sequence"/>
</dbReference>
<protein>
    <recommendedName>
        <fullName evidence="7">Major facilitator superfamily (MFS) profile domain-containing protein</fullName>
    </recommendedName>
</protein>
<evidence type="ECO:0000256" key="4">
    <source>
        <dbReference type="ARBA" id="ARBA00023136"/>
    </source>
</evidence>
<dbReference type="PANTHER" id="PTHR23502">
    <property type="entry name" value="MAJOR FACILITATOR SUPERFAMILY"/>
    <property type="match status" value="1"/>
</dbReference>